<evidence type="ECO:0000256" key="1">
    <source>
        <dbReference type="SAM" id="Coils"/>
    </source>
</evidence>
<feature type="chain" id="PRO_5015958763" description="DUF4175 domain-containing protein" evidence="2">
    <location>
        <begin position="24"/>
        <end position="157"/>
    </location>
</feature>
<protein>
    <recommendedName>
        <fullName evidence="5">DUF4175 domain-containing protein</fullName>
    </recommendedName>
</protein>
<dbReference type="RefSeq" id="WP_111062637.1">
    <property type="nucleotide sequence ID" value="NZ_JBHUCU010000027.1"/>
</dbReference>
<evidence type="ECO:0008006" key="5">
    <source>
        <dbReference type="Google" id="ProtNLM"/>
    </source>
</evidence>
<dbReference type="Proteomes" id="UP000249248">
    <property type="component" value="Unassembled WGS sequence"/>
</dbReference>
<keyword evidence="4" id="KW-1185">Reference proteome</keyword>
<name>A0A2W1N0E1_9FLAO</name>
<organism evidence="3 4">
    <name type="scientific">Putridiphycobacter roseus</name>
    <dbReference type="NCBI Taxonomy" id="2219161"/>
    <lineage>
        <taxon>Bacteria</taxon>
        <taxon>Pseudomonadati</taxon>
        <taxon>Bacteroidota</taxon>
        <taxon>Flavobacteriia</taxon>
        <taxon>Flavobacteriales</taxon>
        <taxon>Crocinitomicaceae</taxon>
        <taxon>Putridiphycobacter</taxon>
    </lineage>
</organism>
<reference evidence="3 4" key="1">
    <citation type="submission" date="2018-06" db="EMBL/GenBank/DDBJ databases">
        <title>The draft genome sequence of Crocinitomix sp. SM1701.</title>
        <authorList>
            <person name="Zhang X."/>
        </authorList>
    </citation>
    <scope>NUCLEOTIDE SEQUENCE [LARGE SCALE GENOMIC DNA]</scope>
    <source>
        <strain evidence="3 4">SM1701</strain>
    </source>
</reference>
<gene>
    <name evidence="3" type="ORF">DNU06_07555</name>
</gene>
<keyword evidence="1" id="KW-0175">Coiled coil</keyword>
<dbReference type="AlphaFoldDB" id="A0A2W1N0E1"/>
<evidence type="ECO:0000313" key="4">
    <source>
        <dbReference type="Proteomes" id="UP000249248"/>
    </source>
</evidence>
<dbReference type="PROSITE" id="PS51257">
    <property type="entry name" value="PROKAR_LIPOPROTEIN"/>
    <property type="match status" value="1"/>
</dbReference>
<evidence type="ECO:0000313" key="3">
    <source>
        <dbReference type="EMBL" id="PZE17677.1"/>
    </source>
</evidence>
<proteinExistence type="predicted"/>
<feature type="coiled-coil region" evidence="1">
    <location>
        <begin position="49"/>
        <end position="87"/>
    </location>
</feature>
<comment type="caution">
    <text evidence="3">The sequence shown here is derived from an EMBL/GenBank/DDBJ whole genome shotgun (WGS) entry which is preliminary data.</text>
</comment>
<evidence type="ECO:0000256" key="2">
    <source>
        <dbReference type="SAM" id="SignalP"/>
    </source>
</evidence>
<keyword evidence="2" id="KW-0732">Signal</keyword>
<dbReference type="EMBL" id="QKSB01000003">
    <property type="protein sequence ID" value="PZE17677.1"/>
    <property type="molecule type" value="Genomic_DNA"/>
</dbReference>
<sequence length="157" mass="17714">MKIKNIIVAALSVVVLASCGETAKETTLCSCTELSLEGFKEVGMDQEKMKAFEEKNKEELAKCEELGNTLNDEMKDLSAEEQEAKRQEYMDDCPAMQELQDLIMEQMQNAYQDMDMGDAMEGLEESFEGLEEGMENVGENLEETVEGLEEMIDEKLK</sequence>
<feature type="signal peptide" evidence="2">
    <location>
        <begin position="1"/>
        <end position="23"/>
    </location>
</feature>
<feature type="coiled-coil region" evidence="1">
    <location>
        <begin position="120"/>
        <end position="151"/>
    </location>
</feature>
<accession>A0A2W1N0E1</accession>